<keyword evidence="1" id="KW-1133">Transmembrane helix</keyword>
<feature type="transmembrane region" description="Helical" evidence="1">
    <location>
        <begin position="175"/>
        <end position="196"/>
    </location>
</feature>
<protein>
    <submittedName>
        <fullName evidence="2">Uncharacterized protein</fullName>
    </submittedName>
</protein>
<sequence length="264" mass="29220">MRAQAVEDHRVGQYSGIVDQYLLFLNATDATAAQAPHLNASSLIDAIMFEPITPDRTRCQVYRQIAAHKCFRSRENSTQLNDLKKILQTSKQLCEASLSALSNYTVEAHLPTCFQNAAKNETCTAHALACMTGLQLSAISAVTDQSMASSLHKRDNANDTLDIVTKASITVRNGAIMAFLNLAISVGFTIASFIPGVDVLRATWIMPDILNAITGSTLFYTWNQLEKAVRTNATDPHGIARKMKISWKCQIFPYLFKHCYKIDD</sequence>
<evidence type="ECO:0000313" key="2">
    <source>
        <dbReference type="EMBL" id="CAK0777017.1"/>
    </source>
</evidence>
<accession>A0AAV1I3E3</accession>
<evidence type="ECO:0000313" key="3">
    <source>
        <dbReference type="Proteomes" id="UP001314263"/>
    </source>
</evidence>
<name>A0AAV1I3E3_9CHLO</name>
<dbReference type="EMBL" id="CAUYUE010000005">
    <property type="protein sequence ID" value="CAK0777017.1"/>
    <property type="molecule type" value="Genomic_DNA"/>
</dbReference>
<dbReference type="Proteomes" id="UP001314263">
    <property type="component" value="Unassembled WGS sequence"/>
</dbReference>
<gene>
    <name evidence="2" type="ORF">CVIRNUC_004442</name>
</gene>
<reference evidence="2 3" key="1">
    <citation type="submission" date="2023-10" db="EMBL/GenBank/DDBJ databases">
        <authorList>
            <person name="Maclean D."/>
            <person name="Macfadyen A."/>
        </authorList>
    </citation>
    <scope>NUCLEOTIDE SEQUENCE [LARGE SCALE GENOMIC DNA]</scope>
</reference>
<evidence type="ECO:0000256" key="1">
    <source>
        <dbReference type="SAM" id="Phobius"/>
    </source>
</evidence>
<keyword evidence="1" id="KW-0472">Membrane</keyword>
<proteinExistence type="predicted"/>
<keyword evidence="3" id="KW-1185">Reference proteome</keyword>
<organism evidence="2 3">
    <name type="scientific">Coccomyxa viridis</name>
    <dbReference type="NCBI Taxonomy" id="1274662"/>
    <lineage>
        <taxon>Eukaryota</taxon>
        <taxon>Viridiplantae</taxon>
        <taxon>Chlorophyta</taxon>
        <taxon>core chlorophytes</taxon>
        <taxon>Trebouxiophyceae</taxon>
        <taxon>Trebouxiophyceae incertae sedis</taxon>
        <taxon>Coccomyxaceae</taxon>
        <taxon>Coccomyxa</taxon>
    </lineage>
</organism>
<keyword evidence="1" id="KW-0812">Transmembrane</keyword>
<dbReference type="AlphaFoldDB" id="A0AAV1I3E3"/>
<comment type="caution">
    <text evidence="2">The sequence shown here is derived from an EMBL/GenBank/DDBJ whole genome shotgun (WGS) entry which is preliminary data.</text>
</comment>